<dbReference type="InterPro" id="IPR057661">
    <property type="entry name" value="RsdA/BaiN/AoA(So)_Rossmann"/>
</dbReference>
<dbReference type="RefSeq" id="WP_201659752.1">
    <property type="nucleotide sequence ID" value="NZ_JAEQNC010000008.1"/>
</dbReference>
<dbReference type="SUPFAM" id="SSF51905">
    <property type="entry name" value="FAD/NAD(P)-binding domain"/>
    <property type="match status" value="1"/>
</dbReference>
<dbReference type="Gene3D" id="3.50.50.60">
    <property type="entry name" value="FAD/NAD(P)-binding domain"/>
    <property type="match status" value="1"/>
</dbReference>
<comment type="caution">
    <text evidence="6">The sequence shown here is derived from an EMBL/GenBank/DDBJ whole genome shotgun (WGS) entry which is preliminary data.</text>
</comment>
<name>A0A937CLN3_9HYPH</name>
<dbReference type="InterPro" id="IPR023166">
    <property type="entry name" value="BaiN-like_dom_sf"/>
</dbReference>
<dbReference type="AlphaFoldDB" id="A0A937CLN3"/>
<evidence type="ECO:0000259" key="5">
    <source>
        <dbReference type="Pfam" id="PF22780"/>
    </source>
</evidence>
<dbReference type="EMBL" id="JAEQNC010000008">
    <property type="protein sequence ID" value="MBL0373370.1"/>
    <property type="molecule type" value="Genomic_DNA"/>
</dbReference>
<dbReference type="Pfam" id="PF03486">
    <property type="entry name" value="HI0933_like"/>
    <property type="match status" value="1"/>
</dbReference>
<dbReference type="NCBIfam" id="TIGR00275">
    <property type="entry name" value="aminoacetone oxidase family FAD-binding enzyme"/>
    <property type="match status" value="1"/>
</dbReference>
<dbReference type="PANTHER" id="PTHR42887">
    <property type="entry name" value="OS12G0638800 PROTEIN"/>
    <property type="match status" value="1"/>
</dbReference>
<gene>
    <name evidence="6" type="ORF">JJB09_15130</name>
</gene>
<protein>
    <submittedName>
        <fullName evidence="6">NAD(P)/FAD-dependent oxidoreductase</fullName>
    </submittedName>
</protein>
<dbReference type="Gene3D" id="2.40.30.10">
    <property type="entry name" value="Translation factors"/>
    <property type="match status" value="1"/>
</dbReference>
<dbReference type="InterPro" id="IPR004792">
    <property type="entry name" value="BaiN-like"/>
</dbReference>
<dbReference type="Pfam" id="PF22780">
    <property type="entry name" value="HI0933_like_1st"/>
    <property type="match status" value="1"/>
</dbReference>
<evidence type="ECO:0000259" key="4">
    <source>
        <dbReference type="Pfam" id="PF03486"/>
    </source>
</evidence>
<dbReference type="SUPFAM" id="SSF160996">
    <property type="entry name" value="HI0933 insert domain-like"/>
    <property type="match status" value="1"/>
</dbReference>
<evidence type="ECO:0000256" key="3">
    <source>
        <dbReference type="ARBA" id="ARBA00022827"/>
    </source>
</evidence>
<evidence type="ECO:0000256" key="1">
    <source>
        <dbReference type="ARBA" id="ARBA00001974"/>
    </source>
</evidence>
<feature type="domain" description="RsdA/BaiN/AoA(So)-like Rossmann fold-like" evidence="4">
    <location>
        <begin position="7"/>
        <end position="395"/>
    </location>
</feature>
<sequence>MQRETFDTVILGAGAAGMMCAIHAAARGGRVLVVDHAKAPGEKIRISGGGRCNFTNIGTSAKNFISDNPHFSKSALGRYTQHDFIALVEKHGIAWHEKTLGQLFCDTSAKQIISMLLDEMNQVGCELCLGTMLESIERDVSGFTVTLGGDRAAIIRCRHFVVACGGKSIPKMGATGLGYQIAEKFALAITETRPALVPLTFGEDVLAGFREMAGVAANARVSCGKTAFEEALLFTHRGLSGPAILQISSYWRERQPIRIAFLPGDNVIASLASAKRENGRRAISTVLSDILPKRLAAHLAETHGWTGPIGEASDRKLTAIAATLQNWEVFPIGSEGYRTAEVTLGGVDTDGLISRTMEAKTVDGLYFIGEVADVTGWLGGYNFQWAWSSGWAAGTAISERAA</sequence>
<dbReference type="PRINTS" id="PR00411">
    <property type="entry name" value="PNDRDTASEI"/>
</dbReference>
<dbReference type="PANTHER" id="PTHR42887:SF2">
    <property type="entry name" value="OS12G0638800 PROTEIN"/>
    <property type="match status" value="1"/>
</dbReference>
<keyword evidence="2" id="KW-0285">Flavoprotein</keyword>
<dbReference type="InterPro" id="IPR055178">
    <property type="entry name" value="RsdA/BaiN/AoA(So)-like_dom"/>
</dbReference>
<proteinExistence type="predicted"/>
<dbReference type="Proteomes" id="UP000633219">
    <property type="component" value="Unassembled WGS sequence"/>
</dbReference>
<accession>A0A937CLN3</accession>
<dbReference type="InterPro" id="IPR036188">
    <property type="entry name" value="FAD/NAD-bd_sf"/>
</dbReference>
<reference evidence="6" key="1">
    <citation type="submission" date="2021-01" db="EMBL/GenBank/DDBJ databases">
        <title>Rhizobium sp. strain KVB221 16S ribosomal RNA gene Genome sequencing and assembly.</title>
        <authorList>
            <person name="Kang M."/>
        </authorList>
    </citation>
    <scope>NUCLEOTIDE SEQUENCE</scope>
    <source>
        <strain evidence="6">KVB221</strain>
    </source>
</reference>
<comment type="cofactor">
    <cofactor evidence="1">
        <name>FAD</name>
        <dbReference type="ChEBI" id="CHEBI:57692"/>
    </cofactor>
</comment>
<keyword evidence="3" id="KW-0274">FAD</keyword>
<evidence type="ECO:0000256" key="2">
    <source>
        <dbReference type="ARBA" id="ARBA00022630"/>
    </source>
</evidence>
<evidence type="ECO:0000313" key="6">
    <source>
        <dbReference type="EMBL" id="MBL0373370.1"/>
    </source>
</evidence>
<feature type="domain" description="RsdA/BaiN/AoA(So)-like insert" evidence="5">
    <location>
        <begin position="193"/>
        <end position="342"/>
    </location>
</feature>
<keyword evidence="7" id="KW-1185">Reference proteome</keyword>
<organism evidence="6 7">
    <name type="scientific">Rhizobium setariae</name>
    <dbReference type="NCBI Taxonomy" id="2801340"/>
    <lineage>
        <taxon>Bacteria</taxon>
        <taxon>Pseudomonadati</taxon>
        <taxon>Pseudomonadota</taxon>
        <taxon>Alphaproteobacteria</taxon>
        <taxon>Hyphomicrobiales</taxon>
        <taxon>Rhizobiaceae</taxon>
        <taxon>Rhizobium/Agrobacterium group</taxon>
        <taxon>Rhizobium</taxon>
    </lineage>
</organism>
<evidence type="ECO:0000313" key="7">
    <source>
        <dbReference type="Proteomes" id="UP000633219"/>
    </source>
</evidence>
<dbReference type="Gene3D" id="1.10.8.260">
    <property type="entry name" value="HI0933 insert domain-like"/>
    <property type="match status" value="1"/>
</dbReference>